<dbReference type="AlphaFoldDB" id="A0A1Y2DBL0"/>
<proteinExistence type="predicted"/>
<evidence type="ECO:0008006" key="4">
    <source>
        <dbReference type="Google" id="ProtNLM"/>
    </source>
</evidence>
<feature type="chain" id="PRO_5012214873" description="SCP domain-containing protein" evidence="1">
    <location>
        <begin position="17"/>
        <end position="186"/>
    </location>
</feature>
<reference evidence="2 3" key="1">
    <citation type="submission" date="2016-07" db="EMBL/GenBank/DDBJ databases">
        <title>Pervasive Adenine N6-methylation of Active Genes in Fungi.</title>
        <authorList>
            <consortium name="DOE Joint Genome Institute"/>
            <person name="Mondo S.J."/>
            <person name="Dannebaum R.O."/>
            <person name="Kuo R.C."/>
            <person name="Labutti K."/>
            <person name="Haridas S."/>
            <person name="Kuo A."/>
            <person name="Salamov A."/>
            <person name="Ahrendt S.R."/>
            <person name="Lipzen A."/>
            <person name="Sullivan W."/>
            <person name="Andreopoulos W.B."/>
            <person name="Clum A."/>
            <person name="Lindquist E."/>
            <person name="Daum C."/>
            <person name="Ramamoorthy G.K."/>
            <person name="Gryganskyi A."/>
            <person name="Culley D."/>
            <person name="Magnuson J.K."/>
            <person name="James T.Y."/>
            <person name="O'Malley M.A."/>
            <person name="Stajich J.E."/>
            <person name="Spatafora J.W."/>
            <person name="Visel A."/>
            <person name="Grigoriev I.V."/>
        </authorList>
    </citation>
    <scope>NUCLEOTIDE SEQUENCE [LARGE SCALE GENOMIC DNA]</scope>
    <source>
        <strain evidence="2 3">CBS 129021</strain>
    </source>
</reference>
<dbReference type="Proteomes" id="UP000193689">
    <property type="component" value="Unassembled WGS sequence"/>
</dbReference>
<keyword evidence="3" id="KW-1185">Reference proteome</keyword>
<keyword evidence="1" id="KW-0732">Signal</keyword>
<gene>
    <name evidence="2" type="ORF">BCR38DRAFT_490540</name>
</gene>
<dbReference type="GeneID" id="63780745"/>
<protein>
    <recommendedName>
        <fullName evidence="4">SCP domain-containing protein</fullName>
    </recommendedName>
</protein>
<accession>A0A1Y2DBL0</accession>
<dbReference type="InParanoid" id="A0A1Y2DBL0"/>
<name>A0A1Y2DBL0_9PEZI</name>
<comment type="caution">
    <text evidence="2">The sequence shown here is derived from an EMBL/GenBank/DDBJ whole genome shotgun (WGS) entry which is preliminary data.</text>
</comment>
<evidence type="ECO:0000313" key="3">
    <source>
        <dbReference type="Proteomes" id="UP000193689"/>
    </source>
</evidence>
<evidence type="ECO:0000256" key="1">
    <source>
        <dbReference type="SAM" id="SignalP"/>
    </source>
</evidence>
<feature type="signal peptide" evidence="1">
    <location>
        <begin position="1"/>
        <end position="16"/>
    </location>
</feature>
<organism evidence="2 3">
    <name type="scientific">Pseudomassariella vexata</name>
    <dbReference type="NCBI Taxonomy" id="1141098"/>
    <lineage>
        <taxon>Eukaryota</taxon>
        <taxon>Fungi</taxon>
        <taxon>Dikarya</taxon>
        <taxon>Ascomycota</taxon>
        <taxon>Pezizomycotina</taxon>
        <taxon>Sordariomycetes</taxon>
        <taxon>Xylariomycetidae</taxon>
        <taxon>Amphisphaeriales</taxon>
        <taxon>Pseudomassariaceae</taxon>
        <taxon>Pseudomassariella</taxon>
    </lineage>
</organism>
<dbReference type="EMBL" id="MCFJ01000022">
    <property type="protein sequence ID" value="ORY56650.1"/>
    <property type="molecule type" value="Genomic_DNA"/>
</dbReference>
<evidence type="ECO:0000313" key="2">
    <source>
        <dbReference type="EMBL" id="ORY56650.1"/>
    </source>
</evidence>
<dbReference type="RefSeq" id="XP_040710229.1">
    <property type="nucleotide sequence ID" value="XM_040864533.1"/>
</dbReference>
<sequence length="186" mass="20219">MKFLNAIIILATVVAGAPEVDSALEARSLTVKRMNLAIRDAEYQGDGIYVAHPNDEATEEDIARYDNATAAAEAKLVARGEAITCSGRSGNKDLLRVANEAAARNAENHGYYGVKTTGWVYYQTENSFFCNYEGVTWNYNQMIDRHISVSNACGEPGYGYARCTEGACGGVNDASVGRTFYGDHYC</sequence>